<evidence type="ECO:0000256" key="2">
    <source>
        <dbReference type="ARBA" id="ARBA00004496"/>
    </source>
</evidence>
<dbReference type="InterPro" id="IPR043129">
    <property type="entry name" value="ATPase_NBD"/>
</dbReference>
<dbReference type="SMART" id="SM00268">
    <property type="entry name" value="ACTIN"/>
    <property type="match status" value="1"/>
</dbReference>
<evidence type="ECO:0000313" key="6">
    <source>
        <dbReference type="EMBL" id="NDV32181.1"/>
    </source>
</evidence>
<dbReference type="FunFam" id="3.30.420.40:FF:000048">
    <property type="entry name" value="ARP5 actin-related protein 5 homolog"/>
    <property type="match status" value="1"/>
</dbReference>
<dbReference type="Gene3D" id="3.90.640.10">
    <property type="entry name" value="Actin, Chain A, domain 4"/>
    <property type="match status" value="1"/>
</dbReference>
<dbReference type="PANTHER" id="PTHR11937">
    <property type="entry name" value="ACTIN"/>
    <property type="match status" value="1"/>
</dbReference>
<keyword evidence="4" id="KW-0963">Cytoplasm</keyword>
<reference evidence="6" key="1">
    <citation type="journal article" date="2020" name="J. Eukaryot. Microbiol.">
        <title>De novo Sequencing, Assembly and Annotation of the Transcriptome for the Free-Living Testate Amoeba Arcella intermedia.</title>
        <authorList>
            <person name="Ribeiro G.M."/>
            <person name="Porfirio-Sousa A.L."/>
            <person name="Maurer-Alcala X.X."/>
            <person name="Katz L.A."/>
            <person name="Lahr D.J.G."/>
        </authorList>
    </citation>
    <scope>NUCLEOTIDE SEQUENCE</scope>
</reference>
<dbReference type="Gene3D" id="2.30.36.70">
    <property type="entry name" value="Actin, Chain A, domain 2"/>
    <property type="match status" value="1"/>
</dbReference>
<evidence type="ECO:0000256" key="4">
    <source>
        <dbReference type="ARBA" id="ARBA00022490"/>
    </source>
</evidence>
<evidence type="ECO:0008006" key="7">
    <source>
        <dbReference type="Google" id="ProtNLM"/>
    </source>
</evidence>
<name>A0A6B2L5I1_9EUKA</name>
<comment type="similarity">
    <text evidence="3">Belongs to the actin family. ARP6 subfamily.</text>
</comment>
<proteinExistence type="inferred from homology"/>
<dbReference type="SUPFAM" id="SSF53067">
    <property type="entry name" value="Actin-like ATPase domain"/>
    <property type="match status" value="2"/>
</dbReference>
<dbReference type="EMBL" id="GIBP01003212">
    <property type="protein sequence ID" value="NDV32181.1"/>
    <property type="molecule type" value="Transcribed_RNA"/>
</dbReference>
<organism evidence="6">
    <name type="scientific">Arcella intermedia</name>
    <dbReference type="NCBI Taxonomy" id="1963864"/>
    <lineage>
        <taxon>Eukaryota</taxon>
        <taxon>Amoebozoa</taxon>
        <taxon>Tubulinea</taxon>
        <taxon>Elardia</taxon>
        <taxon>Arcellinida</taxon>
        <taxon>Sphaerothecina</taxon>
        <taxon>Arcellidae</taxon>
        <taxon>Arcella</taxon>
    </lineage>
</organism>
<accession>A0A6B2L5I1</accession>
<protein>
    <recommendedName>
        <fullName evidence="7">Actin-related protein 6</fullName>
    </recommendedName>
</protein>
<dbReference type="Pfam" id="PF00022">
    <property type="entry name" value="Actin"/>
    <property type="match status" value="1"/>
</dbReference>
<dbReference type="InterPro" id="IPR004000">
    <property type="entry name" value="Actin"/>
</dbReference>
<dbReference type="FunFam" id="3.90.640.10:FF:000014">
    <property type="entry name" value="Putative actin-related protein 6"/>
    <property type="match status" value="1"/>
</dbReference>
<evidence type="ECO:0000256" key="3">
    <source>
        <dbReference type="ARBA" id="ARBA00005665"/>
    </source>
</evidence>
<evidence type="ECO:0000256" key="5">
    <source>
        <dbReference type="ARBA" id="ARBA00023242"/>
    </source>
</evidence>
<dbReference type="Gene3D" id="3.30.420.40">
    <property type="match status" value="2"/>
</dbReference>
<comment type="subcellular location">
    <subcellularLocation>
        <location evidence="2">Cytoplasm</location>
    </subcellularLocation>
    <subcellularLocation>
        <location evidence="1">Nucleus</location>
    </subcellularLocation>
</comment>
<keyword evidence="5" id="KW-0539">Nucleus</keyword>
<dbReference type="GO" id="GO:0005737">
    <property type="term" value="C:cytoplasm"/>
    <property type="evidence" value="ECO:0007669"/>
    <property type="project" value="UniProtKB-SubCell"/>
</dbReference>
<dbReference type="GO" id="GO:0005634">
    <property type="term" value="C:nucleus"/>
    <property type="evidence" value="ECO:0007669"/>
    <property type="project" value="UniProtKB-SubCell"/>
</dbReference>
<evidence type="ECO:0000256" key="1">
    <source>
        <dbReference type="ARBA" id="ARBA00004123"/>
    </source>
</evidence>
<dbReference type="AlphaFoldDB" id="A0A6B2L5I1"/>
<sequence>MVIDCGASTVKMGWAEESLINPTRIAPNFVTRGKGAQNKLVAEQIESCRDYTGIFMKRPYDKGYLLNWQLQKQIWRLPEMYKEIGKKFNPSETNLLLTEPLFNPDSLRKNMYEVIFEDYGFKSLCNCTSPMLSLYDYQTNHPHVASNPCALVIDSGYSFTHVVPFFDNVKLTYAIKRINVGGKLLTNYLKEVVSYRQWNMTQETYLMNIIKEKLCYVPLNFLKDLEITKLKGDKNNIKRRYVLPDNITNTTGYIKDLEPKPSSYNLLGGNSGPLEEQILTMNSERLIPEVLFNPSDIGIDQAGIAETIVQSVSSTSPDIHELLYSNILLTGGNTLFPGFKERLEIELRQLVPTEYKINVHLPKDPILTAYRGGSKFAQAACYSNYALSKEQYEEYGQSEERFLLCSTTFNNI</sequence>
<dbReference type="CDD" id="cd10210">
    <property type="entry name" value="ASKHA_NBD_Arp6"/>
    <property type="match status" value="1"/>
</dbReference>